<reference evidence="1" key="1">
    <citation type="submission" date="2017-05" db="EMBL/GenBank/DDBJ databases">
        <authorList>
            <person name="Varghese N."/>
            <person name="Submissions S."/>
        </authorList>
    </citation>
    <scope>NUCLEOTIDE SEQUENCE</scope>
    <source>
        <strain evidence="1">DSM 45262</strain>
    </source>
</reference>
<dbReference type="GO" id="GO:0005829">
    <property type="term" value="C:cytosol"/>
    <property type="evidence" value="ECO:0007669"/>
    <property type="project" value="TreeGrafter"/>
</dbReference>
<dbReference type="Pfam" id="PF02082">
    <property type="entry name" value="Rrf2"/>
    <property type="match status" value="1"/>
</dbReference>
<name>A0AA45WPX4_9BACL</name>
<dbReference type="SUPFAM" id="SSF46785">
    <property type="entry name" value="Winged helix' DNA-binding domain"/>
    <property type="match status" value="1"/>
</dbReference>
<gene>
    <name evidence="1" type="ORF">SAMN06265361_104116</name>
</gene>
<organism evidence="1 2">
    <name type="scientific">Laceyella tengchongensis</name>
    <dbReference type="NCBI Taxonomy" id="574699"/>
    <lineage>
        <taxon>Bacteria</taxon>
        <taxon>Bacillati</taxon>
        <taxon>Bacillota</taxon>
        <taxon>Bacilli</taxon>
        <taxon>Bacillales</taxon>
        <taxon>Thermoactinomycetaceae</taxon>
        <taxon>Laceyella</taxon>
    </lineage>
</organism>
<accession>A0AA45WPX4</accession>
<dbReference type="InterPro" id="IPR000944">
    <property type="entry name" value="Tscrpt_reg_Rrf2"/>
</dbReference>
<sequence length="141" mass="15684">MNSEFHIAVHSLVFLAYLPSRMASSELLASNICTNPVRIRKVMNLLKAAGLVDVQKGTGGGYILRGNPRQITLGSIYRLTSAGSLVSDWRSGDPTMDCIVASQIGQVMSHIFEGAEEQFERHLDQYTIQDLLNQMQMNKRN</sequence>
<evidence type="ECO:0000313" key="1">
    <source>
        <dbReference type="EMBL" id="SMP22838.1"/>
    </source>
</evidence>
<dbReference type="GO" id="GO:0003700">
    <property type="term" value="F:DNA-binding transcription factor activity"/>
    <property type="evidence" value="ECO:0007669"/>
    <property type="project" value="TreeGrafter"/>
</dbReference>
<dbReference type="EMBL" id="FXTU01000004">
    <property type="protein sequence ID" value="SMP22838.1"/>
    <property type="molecule type" value="Genomic_DNA"/>
</dbReference>
<dbReference type="Gene3D" id="1.10.10.10">
    <property type="entry name" value="Winged helix-like DNA-binding domain superfamily/Winged helix DNA-binding domain"/>
    <property type="match status" value="1"/>
</dbReference>
<dbReference type="InterPro" id="IPR036388">
    <property type="entry name" value="WH-like_DNA-bd_sf"/>
</dbReference>
<dbReference type="InterPro" id="IPR036390">
    <property type="entry name" value="WH_DNA-bd_sf"/>
</dbReference>
<dbReference type="AlphaFoldDB" id="A0AA45WPX4"/>
<dbReference type="PANTHER" id="PTHR33221:SF15">
    <property type="entry name" value="HTH-TYPE TRANSCRIPTIONAL REGULATOR YWGB-RELATED"/>
    <property type="match status" value="1"/>
</dbReference>
<proteinExistence type="predicted"/>
<comment type="caution">
    <text evidence="1">The sequence shown here is derived from an EMBL/GenBank/DDBJ whole genome shotgun (WGS) entry which is preliminary data.</text>
</comment>
<dbReference type="RefSeq" id="WP_284724367.1">
    <property type="nucleotide sequence ID" value="NZ_FXTU01000004.1"/>
</dbReference>
<evidence type="ECO:0000313" key="2">
    <source>
        <dbReference type="Proteomes" id="UP001157946"/>
    </source>
</evidence>
<dbReference type="PANTHER" id="PTHR33221">
    <property type="entry name" value="WINGED HELIX-TURN-HELIX TRANSCRIPTIONAL REGULATOR, RRF2 FAMILY"/>
    <property type="match status" value="1"/>
</dbReference>
<dbReference type="Proteomes" id="UP001157946">
    <property type="component" value="Unassembled WGS sequence"/>
</dbReference>
<dbReference type="PROSITE" id="PS51197">
    <property type="entry name" value="HTH_RRF2_2"/>
    <property type="match status" value="1"/>
</dbReference>
<protein>
    <submittedName>
        <fullName evidence="1">Rrf2 family protein</fullName>
    </submittedName>
</protein>
<keyword evidence="2" id="KW-1185">Reference proteome</keyword>